<organism evidence="2 3">
    <name type="scientific">Roseiconus lacunae</name>
    <dbReference type="NCBI Taxonomy" id="2605694"/>
    <lineage>
        <taxon>Bacteria</taxon>
        <taxon>Pseudomonadati</taxon>
        <taxon>Planctomycetota</taxon>
        <taxon>Planctomycetia</taxon>
        <taxon>Pirellulales</taxon>
        <taxon>Pirellulaceae</taxon>
        <taxon>Roseiconus</taxon>
    </lineage>
</organism>
<accession>A0ABT7PFJ5</accession>
<proteinExistence type="predicted"/>
<dbReference type="EMBL" id="JASZZN010000004">
    <property type="protein sequence ID" value="MDM4015257.1"/>
    <property type="molecule type" value="Genomic_DNA"/>
</dbReference>
<name>A0ABT7PFJ5_9BACT</name>
<comment type="caution">
    <text evidence="2">The sequence shown here is derived from an EMBL/GenBank/DDBJ whole genome shotgun (WGS) entry which is preliminary data.</text>
</comment>
<keyword evidence="3" id="KW-1185">Reference proteome</keyword>
<reference evidence="2 3" key="1">
    <citation type="submission" date="2023-06" db="EMBL/GenBank/DDBJ databases">
        <title>Roseiconus lacunae JC819 isolated from Gulf of Mannar region, Tamil Nadu.</title>
        <authorList>
            <person name="Pk S."/>
            <person name="Ch S."/>
            <person name="Ch V.R."/>
        </authorList>
    </citation>
    <scope>NUCLEOTIDE SEQUENCE [LARGE SCALE GENOMIC DNA]</scope>
    <source>
        <strain evidence="2 3">JC819</strain>
    </source>
</reference>
<dbReference type="RefSeq" id="WP_289162723.1">
    <property type="nucleotide sequence ID" value="NZ_JASZZN010000004.1"/>
</dbReference>
<dbReference type="SUPFAM" id="SSF109854">
    <property type="entry name" value="DinB/YfiT-like putative metalloenzymes"/>
    <property type="match status" value="1"/>
</dbReference>
<evidence type="ECO:0000313" key="2">
    <source>
        <dbReference type="EMBL" id="MDM4015257.1"/>
    </source>
</evidence>
<protein>
    <submittedName>
        <fullName evidence="2">DinB family protein</fullName>
    </submittedName>
</protein>
<feature type="region of interest" description="Disordered" evidence="1">
    <location>
        <begin position="166"/>
        <end position="189"/>
    </location>
</feature>
<evidence type="ECO:0000313" key="3">
    <source>
        <dbReference type="Proteomes" id="UP001239462"/>
    </source>
</evidence>
<evidence type="ECO:0000256" key="1">
    <source>
        <dbReference type="SAM" id="MobiDB-lite"/>
    </source>
</evidence>
<dbReference type="InterPro" id="IPR011466">
    <property type="entry name" value="DUF1572"/>
</dbReference>
<sequence length="189" mass="21618">MSRQDSWIIETLQTLASYRRMIDGITVQLSDEELFARPAREFNSVAIILRHLGGNLQSRWTNFLTTDGEKATRDRDQEFTDWNDDRESLIKYFDDGWSTLIKTLSELDEAALEQTVTIRGEPQLVTQAILRAITHIAYHVGQIALIARLVHDGPWQWLTIAPNQSHHHNQSTWGTSASRSVFGQGENEN</sequence>
<dbReference type="InterPro" id="IPR034660">
    <property type="entry name" value="DinB/YfiT-like"/>
</dbReference>
<dbReference type="Gene3D" id="1.20.120.450">
    <property type="entry name" value="dinb family like domain"/>
    <property type="match status" value="1"/>
</dbReference>
<dbReference type="Pfam" id="PF07609">
    <property type="entry name" value="DUF1572"/>
    <property type="match status" value="1"/>
</dbReference>
<gene>
    <name evidence="2" type="ORF">QTN89_07450</name>
</gene>
<dbReference type="Proteomes" id="UP001239462">
    <property type="component" value="Unassembled WGS sequence"/>
</dbReference>
<feature type="compositionally biased region" description="Polar residues" evidence="1">
    <location>
        <begin position="170"/>
        <end position="181"/>
    </location>
</feature>